<dbReference type="RefSeq" id="WP_161819780.1">
    <property type="nucleotide sequence ID" value="NZ_JAACJS010000015.1"/>
</dbReference>
<accession>A0ABW9ZZ21</accession>
<evidence type="ECO:0008006" key="3">
    <source>
        <dbReference type="Google" id="ProtNLM"/>
    </source>
</evidence>
<dbReference type="EMBL" id="JAACJS010000015">
    <property type="protein sequence ID" value="NCI51499.1"/>
    <property type="molecule type" value="Genomic_DNA"/>
</dbReference>
<proteinExistence type="predicted"/>
<protein>
    <recommendedName>
        <fullName evidence="3">T9SS C-terminal target domain-containing protein</fullName>
    </recommendedName>
</protein>
<keyword evidence="2" id="KW-1185">Reference proteome</keyword>
<dbReference type="PANTHER" id="PTHR41339">
    <property type="entry name" value="LIPL48"/>
    <property type="match status" value="1"/>
</dbReference>
<dbReference type="PANTHER" id="PTHR41339:SF1">
    <property type="entry name" value="SECRETED PROTEIN"/>
    <property type="match status" value="1"/>
</dbReference>
<comment type="caution">
    <text evidence="1">The sequence shown here is derived from an EMBL/GenBank/DDBJ whole genome shotgun (WGS) entry which is preliminary data.</text>
</comment>
<dbReference type="PROSITE" id="PS51257">
    <property type="entry name" value="PROKAR_LIPOPROTEIN"/>
    <property type="match status" value="1"/>
</dbReference>
<reference evidence="1 2" key="1">
    <citation type="submission" date="2020-01" db="EMBL/GenBank/DDBJ databases">
        <title>Genome analysis.</title>
        <authorList>
            <person name="Wu S."/>
            <person name="Wang G."/>
        </authorList>
    </citation>
    <scope>NUCLEOTIDE SEQUENCE [LARGE SCALE GENOMIC DNA]</scope>
    <source>
        <strain evidence="1 2">SYL130</strain>
    </source>
</reference>
<dbReference type="Proteomes" id="UP000753802">
    <property type="component" value="Unassembled WGS sequence"/>
</dbReference>
<sequence length="496" mass="51595">MKKLLILIASVGMIATGCRKIEVDGGTTVVNNGSGATENTILEGRIITNLTLKAQYTYKLRGLVYVTSGAILTIEPGTKIVGENGKNGALIITRGAKIIADGTADKPIVFTSEAANPQRGDWAGLVILGQAPNNSSYNGVDGVGEIEGGVNNSDGLGLYGLGTTSNLADNSGILRYVRIEYAGYAFLPDKEINGLTLGGVGNQTIVDYVQVSYANDDSFEWFGGSVNCKHLISYRTLDDDFDTDNGYSGKVQFGIILRDSSIADISKSEAFESDNDANGSDRTTFLVPIPVSANNPVAINPVKTSAVFSNITVLGPKATAANNGNSLFLAAAQIRRNSEISIFNSVFMGWNGGSVSTLLIDASKGTPTDKNLDPTGGLNFKNNIIAGGSATTAITYAASATAPTGATATTIQNWVNTAAYGNSFVANNTDVGLGAPFNYTAPDFNPAAGSAAASGASFTSAKLMTKTGTVNDFTTVAYKGACAVGDAWWKTWTAFK</sequence>
<name>A0ABW9ZZ21_9BACT</name>
<organism evidence="1 2">
    <name type="scientific">Sediminibacterium roseum</name>
    <dbReference type="NCBI Taxonomy" id="1978412"/>
    <lineage>
        <taxon>Bacteria</taxon>
        <taxon>Pseudomonadati</taxon>
        <taxon>Bacteroidota</taxon>
        <taxon>Chitinophagia</taxon>
        <taxon>Chitinophagales</taxon>
        <taxon>Chitinophagaceae</taxon>
        <taxon>Sediminibacterium</taxon>
    </lineage>
</organism>
<evidence type="ECO:0000313" key="2">
    <source>
        <dbReference type="Proteomes" id="UP000753802"/>
    </source>
</evidence>
<evidence type="ECO:0000313" key="1">
    <source>
        <dbReference type="EMBL" id="NCI51499.1"/>
    </source>
</evidence>
<gene>
    <name evidence="1" type="ORF">GWC95_16335</name>
</gene>